<dbReference type="RefSeq" id="WP_144449159.1">
    <property type="nucleotide sequence ID" value="NZ_VLKZ01000002.1"/>
</dbReference>
<dbReference type="Pfam" id="PF00561">
    <property type="entry name" value="Abhydrolase_1"/>
    <property type="match status" value="1"/>
</dbReference>
<dbReference type="Gene3D" id="3.40.50.1820">
    <property type="entry name" value="alpha/beta hydrolase"/>
    <property type="match status" value="1"/>
</dbReference>
<dbReference type="PANTHER" id="PTHR43329">
    <property type="entry name" value="EPOXIDE HYDROLASE"/>
    <property type="match status" value="1"/>
</dbReference>
<accession>A0A562QQX0</accession>
<name>A0A562QQX0_9BACI</name>
<dbReference type="OrthoDB" id="9808398at2"/>
<proteinExistence type="predicted"/>
<gene>
    <name evidence="2" type="ORF">IQ10_00784</name>
</gene>
<evidence type="ECO:0000313" key="2">
    <source>
        <dbReference type="EMBL" id="TWI59073.1"/>
    </source>
</evidence>
<dbReference type="PRINTS" id="PR00111">
    <property type="entry name" value="ABHYDROLASE"/>
</dbReference>
<dbReference type="AlphaFoldDB" id="A0A562QQX0"/>
<dbReference type="Proteomes" id="UP000315711">
    <property type="component" value="Unassembled WGS sequence"/>
</dbReference>
<evidence type="ECO:0000259" key="1">
    <source>
        <dbReference type="Pfam" id="PF00561"/>
    </source>
</evidence>
<comment type="caution">
    <text evidence="2">The sequence shown here is derived from an EMBL/GenBank/DDBJ whole genome shotgun (WGS) entry which is preliminary data.</text>
</comment>
<evidence type="ECO:0000313" key="3">
    <source>
        <dbReference type="Proteomes" id="UP000315711"/>
    </source>
</evidence>
<dbReference type="SUPFAM" id="SSF53474">
    <property type="entry name" value="alpha/beta-Hydrolases"/>
    <property type="match status" value="1"/>
</dbReference>
<dbReference type="EMBL" id="VLKZ01000002">
    <property type="protein sequence ID" value="TWI59073.1"/>
    <property type="molecule type" value="Genomic_DNA"/>
</dbReference>
<protein>
    <submittedName>
        <fullName evidence="2">Haloacetate dehalogenase</fullName>
    </submittedName>
</protein>
<sequence>MLGNFKHTTIQVEDVKINVKIAGNGKPVLFLHGYPQTHKMWHKVAPKLSETYTVVLTDLRGYGDSSCPIGAVDHSTYSKREMAFDQVHVMRELGFDSFDVVGHDRGARVAHRMALDYPEQVKSCTLLDIAPTHAMYNMTNMEFAKKYYHWFFLIQPSPMPEKLIHAEPNVFFKHIFQSWCKTPGAISEPLMEEYIRYFSRTDIIHSSSKIGNSSPTSIVCNDKWGRNCRQIRYGTLKS</sequence>
<reference evidence="2 3" key="1">
    <citation type="journal article" date="2015" name="Stand. Genomic Sci.">
        <title>Genomic Encyclopedia of Bacterial and Archaeal Type Strains, Phase III: the genomes of soil and plant-associated and newly described type strains.</title>
        <authorList>
            <person name="Whitman W.B."/>
            <person name="Woyke T."/>
            <person name="Klenk H.P."/>
            <person name="Zhou Y."/>
            <person name="Lilburn T.G."/>
            <person name="Beck B.J."/>
            <person name="De Vos P."/>
            <person name="Vandamme P."/>
            <person name="Eisen J.A."/>
            <person name="Garrity G."/>
            <person name="Hugenholtz P."/>
            <person name="Kyrpides N.C."/>
        </authorList>
    </citation>
    <scope>NUCLEOTIDE SEQUENCE [LARGE SCALE GENOMIC DNA]</scope>
    <source>
        <strain evidence="2 3">CGMCC 1.10116</strain>
    </source>
</reference>
<keyword evidence="3" id="KW-1185">Reference proteome</keyword>
<feature type="domain" description="AB hydrolase-1" evidence="1">
    <location>
        <begin position="26"/>
        <end position="180"/>
    </location>
</feature>
<dbReference type="InterPro" id="IPR000073">
    <property type="entry name" value="AB_hydrolase_1"/>
</dbReference>
<organism evidence="2 3">
    <name type="scientific">Halalkalibacter nanhaiisediminis</name>
    <dbReference type="NCBI Taxonomy" id="688079"/>
    <lineage>
        <taxon>Bacteria</taxon>
        <taxon>Bacillati</taxon>
        <taxon>Bacillota</taxon>
        <taxon>Bacilli</taxon>
        <taxon>Bacillales</taxon>
        <taxon>Bacillaceae</taxon>
        <taxon>Halalkalibacter</taxon>
    </lineage>
</organism>
<dbReference type="InterPro" id="IPR029058">
    <property type="entry name" value="AB_hydrolase_fold"/>
</dbReference>